<name>A0A9P5VI06_9FUNG</name>
<feature type="region of interest" description="Disordered" evidence="1">
    <location>
        <begin position="1"/>
        <end position="40"/>
    </location>
</feature>
<evidence type="ECO:0000313" key="2">
    <source>
        <dbReference type="EMBL" id="KAF9324908.1"/>
    </source>
</evidence>
<dbReference type="AlphaFoldDB" id="A0A9P5VI06"/>
<dbReference type="Proteomes" id="UP000696485">
    <property type="component" value="Unassembled WGS sequence"/>
</dbReference>
<proteinExistence type="predicted"/>
<accession>A0A9P5VI06</accession>
<reference evidence="2" key="1">
    <citation type="journal article" date="2020" name="Fungal Divers.">
        <title>Resolving the Mortierellaceae phylogeny through synthesis of multi-gene phylogenetics and phylogenomics.</title>
        <authorList>
            <person name="Vandepol N."/>
            <person name="Liber J."/>
            <person name="Desiro A."/>
            <person name="Na H."/>
            <person name="Kennedy M."/>
            <person name="Barry K."/>
            <person name="Grigoriev I.V."/>
            <person name="Miller A.N."/>
            <person name="O'Donnell K."/>
            <person name="Stajich J.E."/>
            <person name="Bonito G."/>
        </authorList>
    </citation>
    <scope>NUCLEOTIDE SEQUENCE</scope>
    <source>
        <strain evidence="2">NVP1</strain>
    </source>
</reference>
<evidence type="ECO:0000313" key="3">
    <source>
        <dbReference type="Proteomes" id="UP000696485"/>
    </source>
</evidence>
<evidence type="ECO:0000256" key="1">
    <source>
        <dbReference type="SAM" id="MobiDB-lite"/>
    </source>
</evidence>
<gene>
    <name evidence="2" type="ORF">BG006_000115</name>
</gene>
<organism evidence="2 3">
    <name type="scientific">Podila minutissima</name>
    <dbReference type="NCBI Taxonomy" id="64525"/>
    <lineage>
        <taxon>Eukaryota</taxon>
        <taxon>Fungi</taxon>
        <taxon>Fungi incertae sedis</taxon>
        <taxon>Mucoromycota</taxon>
        <taxon>Mortierellomycotina</taxon>
        <taxon>Mortierellomycetes</taxon>
        <taxon>Mortierellales</taxon>
        <taxon>Mortierellaceae</taxon>
        <taxon>Podila</taxon>
    </lineage>
</organism>
<dbReference type="SUPFAM" id="SSF52922">
    <property type="entry name" value="TK C-terminal domain-like"/>
    <property type="match status" value="1"/>
</dbReference>
<dbReference type="InterPro" id="IPR009014">
    <property type="entry name" value="Transketo_C/PFOR_II"/>
</dbReference>
<protein>
    <submittedName>
        <fullName evidence="2">Uncharacterized protein</fullName>
    </submittedName>
</protein>
<keyword evidence="3" id="KW-1185">Reference proteome</keyword>
<dbReference type="EMBL" id="JAAAUY010001008">
    <property type="protein sequence ID" value="KAF9324908.1"/>
    <property type="molecule type" value="Genomic_DNA"/>
</dbReference>
<feature type="compositionally biased region" description="Low complexity" evidence="1">
    <location>
        <begin position="1"/>
        <end position="11"/>
    </location>
</feature>
<dbReference type="Gene3D" id="3.40.50.920">
    <property type="match status" value="1"/>
</dbReference>
<sequence length="103" mass="10924">MMMAAANAIMASSTNTVNRSSASPSDHTPDSSPTPSPTLAQVQPTLASNLSAYRIHHIYAPVVRVTGADIPTPYAANLESFAFPDTEVIDDVVQRTLNKIVAK</sequence>
<feature type="compositionally biased region" description="Low complexity" evidence="1">
    <location>
        <begin position="20"/>
        <end position="33"/>
    </location>
</feature>
<comment type="caution">
    <text evidence="2">The sequence shown here is derived from an EMBL/GenBank/DDBJ whole genome shotgun (WGS) entry which is preliminary data.</text>
</comment>